<sequence length="118" mass="13541">MLALMKNSDINNIKNKIFILYILNVTDIIFTNILLNTGFFNEANPFMIGLLQSAYAGIMVKIILPALLLLYLYKRMQNATNKQLRFSNVAINIITTIYALINISHLVWLFSIPIFMNL</sequence>
<dbReference type="AlphaFoldDB" id="A0A9J6P9X0"/>
<dbReference type="InterPro" id="IPR043717">
    <property type="entry name" value="DUF5658"/>
</dbReference>
<reference evidence="3" key="1">
    <citation type="journal article" date="2021" name="mSystems">
        <title>Bacteria and Archaea Synergistically Convert Glycine Betaine to Biogenic Methane in the Formosa Cold Seep of the South China Sea.</title>
        <authorList>
            <person name="Li L."/>
            <person name="Zhang W."/>
            <person name="Zhang S."/>
            <person name="Song L."/>
            <person name="Sun Q."/>
            <person name="Zhang H."/>
            <person name="Xiang H."/>
            <person name="Dong X."/>
        </authorList>
    </citation>
    <scope>NUCLEOTIDE SEQUENCE</scope>
    <source>
        <strain evidence="3">ZWT</strain>
    </source>
</reference>
<evidence type="ECO:0000256" key="1">
    <source>
        <dbReference type="SAM" id="Phobius"/>
    </source>
</evidence>
<accession>A0A9J6P9X0</accession>
<evidence type="ECO:0000259" key="2">
    <source>
        <dbReference type="Pfam" id="PF18902"/>
    </source>
</evidence>
<dbReference type="RefSeq" id="WP_250862010.1">
    <property type="nucleotide sequence ID" value="NZ_JAGSOJ010000007.1"/>
</dbReference>
<reference evidence="3" key="2">
    <citation type="submission" date="2021-04" db="EMBL/GenBank/DDBJ databases">
        <authorList>
            <person name="Dong X."/>
        </authorList>
    </citation>
    <scope>NUCLEOTIDE SEQUENCE</scope>
    <source>
        <strain evidence="3">ZWT</strain>
    </source>
</reference>
<evidence type="ECO:0000313" key="3">
    <source>
        <dbReference type="EMBL" id="MCM1992844.1"/>
    </source>
</evidence>
<feature type="transmembrane region" description="Helical" evidence="1">
    <location>
        <begin position="46"/>
        <end position="72"/>
    </location>
</feature>
<organism evidence="3 4">
    <name type="scientific">Oceanirhabdus seepicola</name>
    <dbReference type="NCBI Taxonomy" id="2828781"/>
    <lineage>
        <taxon>Bacteria</taxon>
        <taxon>Bacillati</taxon>
        <taxon>Bacillota</taxon>
        <taxon>Clostridia</taxon>
        <taxon>Eubacteriales</taxon>
        <taxon>Clostridiaceae</taxon>
        <taxon>Oceanirhabdus</taxon>
    </lineage>
</organism>
<feature type="domain" description="DUF5658" evidence="2">
    <location>
        <begin position="19"/>
        <end position="110"/>
    </location>
</feature>
<keyword evidence="1" id="KW-0812">Transmembrane</keyword>
<keyword evidence="4" id="KW-1185">Reference proteome</keyword>
<protein>
    <recommendedName>
        <fullName evidence="2">DUF5658 domain-containing protein</fullName>
    </recommendedName>
</protein>
<dbReference type="EMBL" id="JAGSOJ010000007">
    <property type="protein sequence ID" value="MCM1992844.1"/>
    <property type="molecule type" value="Genomic_DNA"/>
</dbReference>
<feature type="transmembrane region" description="Helical" evidence="1">
    <location>
        <begin position="21"/>
        <end position="40"/>
    </location>
</feature>
<name>A0A9J6P9X0_9CLOT</name>
<gene>
    <name evidence="3" type="ORF">KDK92_24255</name>
</gene>
<keyword evidence="1" id="KW-0472">Membrane</keyword>
<proteinExistence type="predicted"/>
<feature type="transmembrane region" description="Helical" evidence="1">
    <location>
        <begin position="93"/>
        <end position="116"/>
    </location>
</feature>
<evidence type="ECO:0000313" key="4">
    <source>
        <dbReference type="Proteomes" id="UP001056429"/>
    </source>
</evidence>
<comment type="caution">
    <text evidence="3">The sequence shown here is derived from an EMBL/GenBank/DDBJ whole genome shotgun (WGS) entry which is preliminary data.</text>
</comment>
<dbReference type="Proteomes" id="UP001056429">
    <property type="component" value="Unassembled WGS sequence"/>
</dbReference>
<dbReference type="Pfam" id="PF18902">
    <property type="entry name" value="DUF5658"/>
    <property type="match status" value="1"/>
</dbReference>
<keyword evidence="1" id="KW-1133">Transmembrane helix</keyword>